<feature type="compositionally biased region" description="Low complexity" evidence="1">
    <location>
        <begin position="145"/>
        <end position="158"/>
    </location>
</feature>
<feature type="region of interest" description="Disordered" evidence="1">
    <location>
        <begin position="22"/>
        <end position="65"/>
    </location>
</feature>
<feature type="compositionally biased region" description="Basic and acidic residues" evidence="1">
    <location>
        <begin position="228"/>
        <end position="240"/>
    </location>
</feature>
<dbReference type="OrthoDB" id="427960at2759"/>
<sequence>MSPSTPTAGGMSSKVLTMKFMQRAAASATSGETSPIDQSSRESSHSAKKRRLANGSANAATTAEETAAAVKAAVKEMEDRQQAAMERHVENTADTHWVLPEVAKQLPSKPALNVLVVGWNTTYGEDSDVEADMDDPKIGRTQSPAYRLAAQAAATAESAKQEDSDSDSGSDSDTETRGTSGKYKKMKKITSISGRANFDTPPKKAFGGPVASPRSGGSAGSLKRQRKMSVEDLRGKELRDRRLRKEVRGSQMSRSNGGGDGHSPFGQRSRH</sequence>
<dbReference type="Proteomes" id="UP000034841">
    <property type="component" value="Unassembled WGS sequence"/>
</dbReference>
<organism evidence="2 3">
    <name type="scientific">Ceratocystis fimbriata f. sp. platani</name>
    <dbReference type="NCBI Taxonomy" id="88771"/>
    <lineage>
        <taxon>Eukaryota</taxon>
        <taxon>Fungi</taxon>
        <taxon>Dikarya</taxon>
        <taxon>Ascomycota</taxon>
        <taxon>Pezizomycotina</taxon>
        <taxon>Sordariomycetes</taxon>
        <taxon>Hypocreomycetidae</taxon>
        <taxon>Microascales</taxon>
        <taxon>Ceratocystidaceae</taxon>
        <taxon>Ceratocystis</taxon>
    </lineage>
</organism>
<keyword evidence="3" id="KW-1185">Reference proteome</keyword>
<dbReference type="AlphaFoldDB" id="A0A0F8DJ63"/>
<evidence type="ECO:0000256" key="1">
    <source>
        <dbReference type="SAM" id="MobiDB-lite"/>
    </source>
</evidence>
<protein>
    <submittedName>
        <fullName evidence="2">Uncharacterized protein</fullName>
    </submittedName>
</protein>
<dbReference type="EMBL" id="LBBL01000069">
    <property type="protein sequence ID" value="KKF95954.1"/>
    <property type="molecule type" value="Genomic_DNA"/>
</dbReference>
<reference evidence="2 3" key="1">
    <citation type="submission" date="2015-04" db="EMBL/GenBank/DDBJ databases">
        <title>Genome sequence of Ceratocystis platani, a major pathogen of plane trees.</title>
        <authorList>
            <person name="Belbahri L."/>
        </authorList>
    </citation>
    <scope>NUCLEOTIDE SEQUENCE [LARGE SCALE GENOMIC DNA]</scope>
    <source>
        <strain evidence="2 3">CFO</strain>
    </source>
</reference>
<evidence type="ECO:0000313" key="2">
    <source>
        <dbReference type="EMBL" id="KKF95954.1"/>
    </source>
</evidence>
<feature type="compositionally biased region" description="Acidic residues" evidence="1">
    <location>
        <begin position="164"/>
        <end position="173"/>
    </location>
</feature>
<comment type="caution">
    <text evidence="2">The sequence shown here is derived from an EMBL/GenBank/DDBJ whole genome shotgun (WGS) entry which is preliminary data.</text>
</comment>
<feature type="region of interest" description="Disordered" evidence="1">
    <location>
        <begin position="124"/>
        <end position="271"/>
    </location>
</feature>
<feature type="compositionally biased region" description="Polar residues" evidence="1">
    <location>
        <begin position="27"/>
        <end position="38"/>
    </location>
</feature>
<proteinExistence type="predicted"/>
<gene>
    <name evidence="2" type="ORF">CFO_g1698</name>
</gene>
<evidence type="ECO:0000313" key="3">
    <source>
        <dbReference type="Proteomes" id="UP000034841"/>
    </source>
</evidence>
<accession>A0A0F8DJ63</accession>
<name>A0A0F8DJ63_CERFI</name>